<proteinExistence type="predicted"/>
<evidence type="ECO:0000256" key="1">
    <source>
        <dbReference type="SAM" id="MobiDB-lite"/>
    </source>
</evidence>
<dbReference type="Proteomes" id="UP000265520">
    <property type="component" value="Unassembled WGS sequence"/>
</dbReference>
<name>A0A392SMI6_9FABA</name>
<sequence>MIQQHNSTADATSAQTSTPATVTTEEEERVSRATDQLQWQRPRHGWWKCNVDASLSQYSSH</sequence>
<accession>A0A392SMI6</accession>
<comment type="caution">
    <text evidence="2">The sequence shown here is derived from an EMBL/GenBank/DDBJ whole genome shotgun (WGS) entry which is preliminary data.</text>
</comment>
<evidence type="ECO:0000313" key="3">
    <source>
        <dbReference type="Proteomes" id="UP000265520"/>
    </source>
</evidence>
<evidence type="ECO:0000313" key="2">
    <source>
        <dbReference type="EMBL" id="MCI49622.1"/>
    </source>
</evidence>
<dbReference type="EMBL" id="LXQA010403951">
    <property type="protein sequence ID" value="MCI49622.1"/>
    <property type="molecule type" value="Genomic_DNA"/>
</dbReference>
<feature type="non-terminal residue" evidence="2">
    <location>
        <position position="61"/>
    </location>
</feature>
<keyword evidence="3" id="KW-1185">Reference proteome</keyword>
<protein>
    <submittedName>
        <fullName evidence="2">Uncharacterized protein</fullName>
    </submittedName>
</protein>
<dbReference type="AlphaFoldDB" id="A0A392SMI6"/>
<feature type="compositionally biased region" description="Low complexity" evidence="1">
    <location>
        <begin position="7"/>
        <end position="23"/>
    </location>
</feature>
<organism evidence="2 3">
    <name type="scientific">Trifolium medium</name>
    <dbReference type="NCBI Taxonomy" id="97028"/>
    <lineage>
        <taxon>Eukaryota</taxon>
        <taxon>Viridiplantae</taxon>
        <taxon>Streptophyta</taxon>
        <taxon>Embryophyta</taxon>
        <taxon>Tracheophyta</taxon>
        <taxon>Spermatophyta</taxon>
        <taxon>Magnoliopsida</taxon>
        <taxon>eudicotyledons</taxon>
        <taxon>Gunneridae</taxon>
        <taxon>Pentapetalae</taxon>
        <taxon>rosids</taxon>
        <taxon>fabids</taxon>
        <taxon>Fabales</taxon>
        <taxon>Fabaceae</taxon>
        <taxon>Papilionoideae</taxon>
        <taxon>50 kb inversion clade</taxon>
        <taxon>NPAAA clade</taxon>
        <taxon>Hologalegina</taxon>
        <taxon>IRL clade</taxon>
        <taxon>Trifolieae</taxon>
        <taxon>Trifolium</taxon>
    </lineage>
</organism>
<reference evidence="2 3" key="1">
    <citation type="journal article" date="2018" name="Front. Plant Sci.">
        <title>Red Clover (Trifolium pratense) and Zigzag Clover (T. medium) - A Picture of Genomic Similarities and Differences.</title>
        <authorList>
            <person name="Dluhosova J."/>
            <person name="Istvanek J."/>
            <person name="Nedelnik J."/>
            <person name="Repkova J."/>
        </authorList>
    </citation>
    <scope>NUCLEOTIDE SEQUENCE [LARGE SCALE GENOMIC DNA]</scope>
    <source>
        <strain evidence="3">cv. 10/8</strain>
        <tissue evidence="2">Leaf</tissue>
    </source>
</reference>
<feature type="region of interest" description="Disordered" evidence="1">
    <location>
        <begin position="1"/>
        <end position="37"/>
    </location>
</feature>